<sequence>MPSSAHMNTHLRRVASLAAQLRSTASIARSVLRAVVAVLLVFLLALGGCVAFLLVALHAPVALPVLAGGATLIAGGVVYTKWSEADELVATLQAWSGGSGGAEEPPPPGLAATPEVEARESRARRSVRASASELARVRSEGTLVPLIQEKEAALAAAEAAWRSARAERTRSIKTALMLAPDNLLLSTATTLMGVPAAVAGVGGLLVWGVPTGWTHVLGLLVLTGGGAALLGGVAAWLCLRQLFYARFEALIGRIVDGLLAAGETGLQAVATGGAGLLDPEVYVLVPEPVLEEESTAIFKPVVELKEEVKVATGTENEESIFKMRAKLFRFDKEENMWKERGTGDLYMMRDTLAEDPAMRKIRLLMRREQTLKTCLNHFVNGAVQLTENVGSDRSWVWSAVDYADGEADACSLAVRFANTEQAIKFKAAYDDAREHMDKIADAEGAAEDEEGEAADAAAEGATAAPDAEGEAAAPAEGAAAEEDSTGDAALAAAAAASPAKE</sequence>
<comment type="caution">
    <text evidence="1">The sequence shown here is derived from an EMBL/GenBank/DDBJ whole genome shotgun (WGS) entry which is preliminary data.</text>
</comment>
<protein>
    <submittedName>
        <fullName evidence="1">Uncharacterized protein</fullName>
    </submittedName>
</protein>
<evidence type="ECO:0000313" key="1">
    <source>
        <dbReference type="EMBL" id="KAK1862641.1"/>
    </source>
</evidence>
<dbReference type="Proteomes" id="UP000798662">
    <property type="component" value="Chromosome 1"/>
</dbReference>
<keyword evidence="2" id="KW-1185">Reference proteome</keyword>
<accession>A0ACC3BYS5</accession>
<dbReference type="EMBL" id="CM020618">
    <property type="protein sequence ID" value="KAK1862641.1"/>
    <property type="molecule type" value="Genomic_DNA"/>
</dbReference>
<name>A0ACC3BYS5_PYRYE</name>
<reference evidence="1" key="1">
    <citation type="submission" date="2019-11" db="EMBL/GenBank/DDBJ databases">
        <title>Nori genome reveals adaptations in red seaweeds to the harsh intertidal environment.</title>
        <authorList>
            <person name="Wang D."/>
            <person name="Mao Y."/>
        </authorList>
    </citation>
    <scope>NUCLEOTIDE SEQUENCE</scope>
    <source>
        <tissue evidence="1">Gametophyte</tissue>
    </source>
</reference>
<proteinExistence type="predicted"/>
<organism evidence="1 2">
    <name type="scientific">Pyropia yezoensis</name>
    <name type="common">Susabi-nori</name>
    <name type="synonym">Porphyra yezoensis</name>
    <dbReference type="NCBI Taxonomy" id="2788"/>
    <lineage>
        <taxon>Eukaryota</taxon>
        <taxon>Rhodophyta</taxon>
        <taxon>Bangiophyceae</taxon>
        <taxon>Bangiales</taxon>
        <taxon>Bangiaceae</taxon>
        <taxon>Pyropia</taxon>
    </lineage>
</organism>
<gene>
    <name evidence="1" type="ORF">I4F81_005209</name>
</gene>
<evidence type="ECO:0000313" key="2">
    <source>
        <dbReference type="Proteomes" id="UP000798662"/>
    </source>
</evidence>